<keyword evidence="3" id="KW-1185">Reference proteome</keyword>
<evidence type="ECO:0000259" key="1">
    <source>
        <dbReference type="Pfam" id="PF13472"/>
    </source>
</evidence>
<feature type="domain" description="SGNH hydrolase-type esterase" evidence="1">
    <location>
        <begin position="35"/>
        <end position="162"/>
    </location>
</feature>
<protein>
    <recommendedName>
        <fullName evidence="1">SGNH hydrolase-type esterase domain-containing protein</fullName>
    </recommendedName>
</protein>
<name>A0A9D4I6E1_DREPO</name>
<reference evidence="2" key="2">
    <citation type="submission" date="2020-11" db="EMBL/GenBank/DDBJ databases">
        <authorList>
            <person name="McCartney M.A."/>
            <person name="Auch B."/>
            <person name="Kono T."/>
            <person name="Mallez S."/>
            <person name="Becker A."/>
            <person name="Gohl D.M."/>
            <person name="Silverstein K.A.T."/>
            <person name="Koren S."/>
            <person name="Bechman K.B."/>
            <person name="Herman A."/>
            <person name="Abrahante J.E."/>
            <person name="Garbe J."/>
        </authorList>
    </citation>
    <scope>NUCLEOTIDE SEQUENCE</scope>
    <source>
        <strain evidence="2">Duluth1</strain>
        <tissue evidence="2">Whole animal</tissue>
    </source>
</reference>
<dbReference type="EMBL" id="JAIWYP010000010">
    <property type="protein sequence ID" value="KAH3748257.1"/>
    <property type="molecule type" value="Genomic_DNA"/>
</dbReference>
<gene>
    <name evidence="2" type="ORF">DPMN_182695</name>
</gene>
<evidence type="ECO:0000313" key="3">
    <source>
        <dbReference type="Proteomes" id="UP000828390"/>
    </source>
</evidence>
<dbReference type="Gene3D" id="3.40.50.1110">
    <property type="entry name" value="SGNH hydrolase"/>
    <property type="match status" value="1"/>
</dbReference>
<dbReference type="SUPFAM" id="SSF52266">
    <property type="entry name" value="SGNH hydrolase"/>
    <property type="match status" value="1"/>
</dbReference>
<dbReference type="AlphaFoldDB" id="A0A9D4I6E1"/>
<dbReference type="OrthoDB" id="6053634at2759"/>
<evidence type="ECO:0000313" key="2">
    <source>
        <dbReference type="EMBL" id="KAH3748257.1"/>
    </source>
</evidence>
<dbReference type="Pfam" id="PF13472">
    <property type="entry name" value="Lipase_GDSL_2"/>
    <property type="match status" value="1"/>
</dbReference>
<dbReference type="Proteomes" id="UP000828390">
    <property type="component" value="Unassembled WGS sequence"/>
</dbReference>
<accession>A0A9D4I6E1</accession>
<reference evidence="2" key="1">
    <citation type="journal article" date="2019" name="bioRxiv">
        <title>The Genome of the Zebra Mussel, Dreissena polymorpha: A Resource for Invasive Species Research.</title>
        <authorList>
            <person name="McCartney M.A."/>
            <person name="Auch B."/>
            <person name="Kono T."/>
            <person name="Mallez S."/>
            <person name="Zhang Y."/>
            <person name="Obille A."/>
            <person name="Becker A."/>
            <person name="Abrahante J.E."/>
            <person name="Garbe J."/>
            <person name="Badalamenti J.P."/>
            <person name="Herman A."/>
            <person name="Mangelson H."/>
            <person name="Liachko I."/>
            <person name="Sullivan S."/>
            <person name="Sone E.D."/>
            <person name="Koren S."/>
            <person name="Silverstein K.A.T."/>
            <person name="Beckman K.B."/>
            <person name="Gohl D.M."/>
        </authorList>
    </citation>
    <scope>NUCLEOTIDE SEQUENCE</scope>
    <source>
        <strain evidence="2">Duluth1</strain>
        <tissue evidence="2">Whole animal</tissue>
    </source>
</reference>
<dbReference type="InterPro" id="IPR036514">
    <property type="entry name" value="SGNH_hydro_sf"/>
</dbReference>
<dbReference type="InterPro" id="IPR013830">
    <property type="entry name" value="SGNH_hydro"/>
</dbReference>
<organism evidence="2 3">
    <name type="scientific">Dreissena polymorpha</name>
    <name type="common">Zebra mussel</name>
    <name type="synonym">Mytilus polymorpha</name>
    <dbReference type="NCBI Taxonomy" id="45954"/>
    <lineage>
        <taxon>Eukaryota</taxon>
        <taxon>Metazoa</taxon>
        <taxon>Spiralia</taxon>
        <taxon>Lophotrochozoa</taxon>
        <taxon>Mollusca</taxon>
        <taxon>Bivalvia</taxon>
        <taxon>Autobranchia</taxon>
        <taxon>Heteroconchia</taxon>
        <taxon>Euheterodonta</taxon>
        <taxon>Imparidentia</taxon>
        <taxon>Neoheterodontei</taxon>
        <taxon>Myida</taxon>
        <taxon>Dreissenoidea</taxon>
        <taxon>Dreissenidae</taxon>
        <taxon>Dreissena</taxon>
    </lineage>
</organism>
<sequence>MEPSKALSRVTIVPSHPPAKHPDRVSSWDVPGRYRYFGQGGMRVMEPNMDLMEDMLQWGPDVIILSLGGNDITASCQPRDIGLAILGLCRMVKARGVATVVVAAICGRWVFRDPALTPDQFSRIGNAVAKYVMRYFPVSSMMYVCERDVHWTRDGVHLSAAGLEEYLNSLRLKLMRILPSKD</sequence>
<proteinExistence type="predicted"/>
<comment type="caution">
    <text evidence="2">The sequence shown here is derived from an EMBL/GenBank/DDBJ whole genome shotgun (WGS) entry which is preliminary data.</text>
</comment>